<dbReference type="PATRIC" id="fig|121290.4.peg.1057"/>
<gene>
    <name evidence="2" type="ORF">APY04_0587</name>
</gene>
<sequence length="135" mass="14704">MAERPQQFTTFNHKPHGSILGGFNWNRLSRSAHPRRRSSPFEVAGRPIGEGEAWQDQKLAVFDRIRPRAACPDAAVVFKSWLGCRLAASITKAGRLRPLSNKGAAPDRRRPSPLGLTAPLGARSARSGRALAING</sequence>
<protein>
    <submittedName>
        <fullName evidence="2">Uncharacterized protein</fullName>
    </submittedName>
</protein>
<evidence type="ECO:0000256" key="1">
    <source>
        <dbReference type="SAM" id="MobiDB-lite"/>
    </source>
</evidence>
<dbReference type="EMBL" id="LMTR01000027">
    <property type="protein sequence ID" value="KWT70925.1"/>
    <property type="molecule type" value="Genomic_DNA"/>
</dbReference>
<name>A0A109BLW1_HYPSL</name>
<keyword evidence="3" id="KW-1185">Reference proteome</keyword>
<proteinExistence type="predicted"/>
<evidence type="ECO:0000313" key="3">
    <source>
        <dbReference type="Proteomes" id="UP000059074"/>
    </source>
</evidence>
<reference evidence="2 3" key="1">
    <citation type="submission" date="2015-10" db="EMBL/GenBank/DDBJ databases">
        <title>Transcriptomic analysis of a linuron degrading triple-species bacterial consortium.</title>
        <authorList>
            <person name="Albers P."/>
        </authorList>
    </citation>
    <scope>NUCLEOTIDE SEQUENCE [LARGE SCALE GENOMIC DNA]</scope>
    <source>
        <strain evidence="2 3">WDL6</strain>
    </source>
</reference>
<evidence type="ECO:0000313" key="2">
    <source>
        <dbReference type="EMBL" id="KWT70925.1"/>
    </source>
</evidence>
<organism evidence="2 3">
    <name type="scientific">Hyphomicrobium sulfonivorans</name>
    <dbReference type="NCBI Taxonomy" id="121290"/>
    <lineage>
        <taxon>Bacteria</taxon>
        <taxon>Pseudomonadati</taxon>
        <taxon>Pseudomonadota</taxon>
        <taxon>Alphaproteobacteria</taxon>
        <taxon>Hyphomicrobiales</taxon>
        <taxon>Hyphomicrobiaceae</taxon>
        <taxon>Hyphomicrobium</taxon>
    </lineage>
</organism>
<dbReference type="AlphaFoldDB" id="A0A109BLW1"/>
<feature type="region of interest" description="Disordered" evidence="1">
    <location>
        <begin position="95"/>
        <end position="120"/>
    </location>
</feature>
<dbReference type="Proteomes" id="UP000059074">
    <property type="component" value="Unassembled WGS sequence"/>
</dbReference>
<accession>A0A109BLW1</accession>
<comment type="caution">
    <text evidence="2">The sequence shown here is derived from an EMBL/GenBank/DDBJ whole genome shotgun (WGS) entry which is preliminary data.</text>
</comment>